<dbReference type="SUPFAM" id="SSF56496">
    <property type="entry name" value="Fibrinogen C-terminal domain-like"/>
    <property type="match status" value="1"/>
</dbReference>
<dbReference type="GO" id="GO:0005615">
    <property type="term" value="C:extracellular space"/>
    <property type="evidence" value="ECO:0007669"/>
    <property type="project" value="TreeGrafter"/>
</dbReference>
<feature type="coiled-coil region" evidence="2">
    <location>
        <begin position="646"/>
        <end position="691"/>
    </location>
</feature>
<comment type="caution">
    <text evidence="4">The sequence shown here is derived from an EMBL/GenBank/DDBJ whole genome shotgun (WGS) entry which is preliminary data.</text>
</comment>
<feature type="coiled-coil region" evidence="2">
    <location>
        <begin position="237"/>
        <end position="271"/>
    </location>
</feature>
<dbReference type="PANTHER" id="PTHR19143:SF444">
    <property type="entry name" value="PROTEIN SCABROUS"/>
    <property type="match status" value="1"/>
</dbReference>
<organism evidence="4 5">
    <name type="scientific">Tenebrio molitor</name>
    <name type="common">Yellow mealworm beetle</name>
    <dbReference type="NCBI Taxonomy" id="7067"/>
    <lineage>
        <taxon>Eukaryota</taxon>
        <taxon>Metazoa</taxon>
        <taxon>Ecdysozoa</taxon>
        <taxon>Arthropoda</taxon>
        <taxon>Hexapoda</taxon>
        <taxon>Insecta</taxon>
        <taxon>Pterygota</taxon>
        <taxon>Neoptera</taxon>
        <taxon>Endopterygota</taxon>
        <taxon>Coleoptera</taxon>
        <taxon>Polyphaga</taxon>
        <taxon>Cucujiformia</taxon>
        <taxon>Tenebrionidae</taxon>
        <taxon>Tenebrio</taxon>
    </lineage>
</organism>
<dbReference type="SMART" id="SM00186">
    <property type="entry name" value="FBG"/>
    <property type="match status" value="1"/>
</dbReference>
<dbReference type="PROSITE" id="PS00514">
    <property type="entry name" value="FIBRINOGEN_C_1"/>
    <property type="match status" value="1"/>
</dbReference>
<protein>
    <recommendedName>
        <fullName evidence="3">Fibrinogen C-terminal domain-containing protein</fullName>
    </recommendedName>
</protein>
<evidence type="ECO:0000256" key="1">
    <source>
        <dbReference type="ARBA" id="ARBA00023157"/>
    </source>
</evidence>
<dbReference type="InterPro" id="IPR002181">
    <property type="entry name" value="Fibrinogen_a/b/g_C_dom"/>
</dbReference>
<evidence type="ECO:0000313" key="4">
    <source>
        <dbReference type="EMBL" id="KAH0808708.1"/>
    </source>
</evidence>
<evidence type="ECO:0000256" key="2">
    <source>
        <dbReference type="SAM" id="Coils"/>
    </source>
</evidence>
<evidence type="ECO:0000313" key="5">
    <source>
        <dbReference type="Proteomes" id="UP000719412"/>
    </source>
</evidence>
<feature type="domain" description="Fibrinogen C-terminal" evidence="3">
    <location>
        <begin position="466"/>
        <end position="668"/>
    </location>
</feature>
<keyword evidence="2" id="KW-0175">Coiled coil</keyword>
<dbReference type="InterPro" id="IPR050373">
    <property type="entry name" value="Fibrinogen_C-term_domain"/>
</dbReference>
<dbReference type="Pfam" id="PF00147">
    <property type="entry name" value="Fibrinogen_C"/>
    <property type="match status" value="1"/>
</dbReference>
<dbReference type="InterPro" id="IPR020837">
    <property type="entry name" value="Fibrinogen_CS"/>
</dbReference>
<sequence length="696" mass="80107">MIKRKAVPIRRLCDDYGDVVVKTYVSARDCGAANAPPEPEERLLQVLRSESLLCWPSIGLREQHTVVELSARAKTKTTTPGSGFRARSRSSRMLSVVIASRCRNISPEKEPFTLRDGRKARKSARGLAIDFELDRNGRFVIRYLLGERQRDSPHSIGYKLRHLQTRSLEKIEAISSAECRHFRRPVLIGQKWQLKAAQLEWNHNWQILNEKKMTMEPSSEQPVAHPSRHQRLLKKHVVDLEKASKSLHRDNERLKTRFLKVEEELELLQKYVQNKEAGDQEYDRINGNDIQDYIRMEKVKEVGRSDFARQQQSNTESIANLTKQMSNFDKLHMSMLELLENVESIENKVDVSFPEFRKEISKLEIQIADAVSQISLLREDQTNTRKSVKAIGVSVSNLQDKTDTDRGRLKKTEEQVDSLTKSASMQTSKLHDHILKTESSTMDMNATKSTIHLVQELKSFEKEYKSIVNKLPHDCGAVSGPSGIYLISPGDGEPILAYCKEGWTTIQKRYDGSVNFNRNWNEYSNGFGSATGEHWLGNRNLHYLTKKNCTKLQINMKDIYGKYWQATYDEFSVADYSMGFKLVVNNYSGNASDALDYQNHMEFSTVDNDRDISNTHCASNYEGGWWFSHCQHANLNGRYNLGLTCRSEEEKQSKEMDKEMKTMIREIREEIKVLRKVLAAVREKNGELRKELAAVR</sequence>
<dbReference type="Proteomes" id="UP000719412">
    <property type="component" value="Unassembled WGS sequence"/>
</dbReference>
<name>A0A8J6H5Z7_TENMO</name>
<dbReference type="AlphaFoldDB" id="A0A8J6H5Z7"/>
<dbReference type="EMBL" id="JABDTM020028588">
    <property type="protein sequence ID" value="KAH0808708.1"/>
    <property type="molecule type" value="Genomic_DNA"/>
</dbReference>
<proteinExistence type="predicted"/>
<gene>
    <name evidence="4" type="ORF">GEV33_014083</name>
</gene>
<reference evidence="4" key="1">
    <citation type="journal article" date="2020" name="J Insects Food Feed">
        <title>The yellow mealworm (Tenebrio molitor) genome: a resource for the emerging insects as food and feed industry.</title>
        <authorList>
            <person name="Eriksson T."/>
            <person name="Andere A."/>
            <person name="Kelstrup H."/>
            <person name="Emery V."/>
            <person name="Picard C."/>
        </authorList>
    </citation>
    <scope>NUCLEOTIDE SEQUENCE</scope>
    <source>
        <strain evidence="4">Stoneville</strain>
        <tissue evidence="4">Whole head</tissue>
    </source>
</reference>
<dbReference type="CDD" id="cd00087">
    <property type="entry name" value="FReD"/>
    <property type="match status" value="1"/>
</dbReference>
<keyword evidence="1" id="KW-1015">Disulfide bond</keyword>
<dbReference type="PANTHER" id="PTHR19143">
    <property type="entry name" value="FIBRINOGEN/TENASCIN/ANGIOPOEITIN"/>
    <property type="match status" value="1"/>
</dbReference>
<accession>A0A8J6H5Z7</accession>
<dbReference type="PROSITE" id="PS51406">
    <property type="entry name" value="FIBRINOGEN_C_2"/>
    <property type="match status" value="1"/>
</dbReference>
<keyword evidence="5" id="KW-1185">Reference proteome</keyword>
<dbReference type="InterPro" id="IPR036056">
    <property type="entry name" value="Fibrinogen-like_C"/>
</dbReference>
<reference evidence="4" key="2">
    <citation type="submission" date="2021-08" db="EMBL/GenBank/DDBJ databases">
        <authorList>
            <person name="Eriksson T."/>
        </authorList>
    </citation>
    <scope>NUCLEOTIDE SEQUENCE</scope>
    <source>
        <strain evidence="4">Stoneville</strain>
        <tissue evidence="4">Whole head</tissue>
    </source>
</reference>
<dbReference type="Gene3D" id="3.90.215.10">
    <property type="entry name" value="Gamma Fibrinogen, chain A, domain 1"/>
    <property type="match status" value="1"/>
</dbReference>
<dbReference type="InterPro" id="IPR014716">
    <property type="entry name" value="Fibrinogen_a/b/g_C_1"/>
</dbReference>
<evidence type="ECO:0000259" key="3">
    <source>
        <dbReference type="PROSITE" id="PS51406"/>
    </source>
</evidence>